<keyword evidence="2" id="KW-1185">Reference proteome</keyword>
<proteinExistence type="predicted"/>
<accession>A0ABS7DBI4</accession>
<evidence type="ECO:0008006" key="3">
    <source>
        <dbReference type="Google" id="ProtNLM"/>
    </source>
</evidence>
<protein>
    <recommendedName>
        <fullName evidence="3">Beta-ketoacyl synthase N-terminal domain-containing protein</fullName>
    </recommendedName>
</protein>
<dbReference type="Proteomes" id="UP000812277">
    <property type="component" value="Unassembled WGS sequence"/>
</dbReference>
<gene>
    <name evidence="1" type="ORF">K0T92_21525</name>
</gene>
<dbReference type="RefSeq" id="WP_219874555.1">
    <property type="nucleotide sequence ID" value="NZ_JAHZIJ010000022.1"/>
</dbReference>
<name>A0ABS7DBI4_9BACL</name>
<sequence>MNKVAIISTCAIEAEPGELLPVPGFVESQFSPLVYACFKQLAAAQGCRLGGNSAIVLGSCYGDTTTADLASRNLAAGQHHNALLFYQSVPSSITGYIAQEYGITGPISCISGYGGMMNLLIELASSMLCGEEVETAVLIQAELAGGDRVRATAVECGADADTSANTETTANAGDHAAASVDTAASAIAGIPISMQPDSRDRAAGLVLMDADQAQSLGCAAAYIEAVVIGCSTEEACIGQLMLDKSGACCTIGVPYQFQRQWKEVFARLAEPGLYDYLILVEPSAPGEWSGVLITLH</sequence>
<evidence type="ECO:0000313" key="1">
    <source>
        <dbReference type="EMBL" id="MBW7477303.1"/>
    </source>
</evidence>
<comment type="caution">
    <text evidence="1">The sequence shown here is derived from an EMBL/GenBank/DDBJ whole genome shotgun (WGS) entry which is preliminary data.</text>
</comment>
<organism evidence="1 2">
    <name type="scientific">Paenibacillus oenotherae</name>
    <dbReference type="NCBI Taxonomy" id="1435645"/>
    <lineage>
        <taxon>Bacteria</taxon>
        <taxon>Bacillati</taxon>
        <taxon>Bacillota</taxon>
        <taxon>Bacilli</taxon>
        <taxon>Bacillales</taxon>
        <taxon>Paenibacillaceae</taxon>
        <taxon>Paenibacillus</taxon>
    </lineage>
</organism>
<evidence type="ECO:0000313" key="2">
    <source>
        <dbReference type="Proteomes" id="UP000812277"/>
    </source>
</evidence>
<reference evidence="1 2" key="1">
    <citation type="submission" date="2021-07" db="EMBL/GenBank/DDBJ databases">
        <title>Paenibacillus radiodurans sp. nov., isolated from the southeastern edge of Tengger Desert.</title>
        <authorList>
            <person name="Zhang G."/>
        </authorList>
    </citation>
    <scope>NUCLEOTIDE SEQUENCE [LARGE SCALE GENOMIC DNA]</scope>
    <source>
        <strain evidence="1 2">DT7-4</strain>
    </source>
</reference>
<dbReference type="EMBL" id="JAHZIJ010000022">
    <property type="protein sequence ID" value="MBW7477303.1"/>
    <property type="molecule type" value="Genomic_DNA"/>
</dbReference>